<sequence length="564" mass="61962">MLLHLHIRNLAVVRHLDIDFAAGMSAITGETGAGKSIALDALGLCLGDRADVELIRASADKAEVSASFQLGASASPAIQWLAEQELNEEADADASHISCVIRRVITREGRSKAWINGRPATVGQLKQLAPLLVNIHGQHEHQLLTRPEHQLQLLDAYARHQQHLDAVQQAYQQWYQLRKQQKQLQQQQQDIAARSQLLRYQVSELNEFALGEDEYAELEAQHKRLANSASLIEDSGFALNAIFDGEHNNAYSLLQNALTRLEQQLETDANLQQAVRLLRDASVQVEEAARELRDYQDHIELDDEQLANAEQRVTQTLQLARKHQLDPTQLYQHHQQLAQELADLESMQSASEHIDEQVEQAAKSYRQAAATLSASREQAATELSQRIATSMQQLNMPHGRFVIQVTHQAQAPATKLGTDEVCFMVTTNPGQPLQALAKIASGGELSRISLAIQVITASQLTTPTLMFDEVDVGVSGATAATVGKLLRQLGESNQVICVTHLPQVAAKAHQQLRVDKVTDGASTETHMVRLDSEARVIELARLLGGDEITAATKANAAELLAVGS</sequence>
<evidence type="ECO:0000256" key="7">
    <source>
        <dbReference type="ARBA" id="ARBA00023204"/>
    </source>
</evidence>
<dbReference type="InterPro" id="IPR003395">
    <property type="entry name" value="RecF/RecN/SMC_N"/>
</dbReference>
<accession>A0A317QBJ7</accession>
<dbReference type="GO" id="GO:0006310">
    <property type="term" value="P:DNA recombination"/>
    <property type="evidence" value="ECO:0007669"/>
    <property type="project" value="InterPro"/>
</dbReference>
<dbReference type="STRING" id="519453.SAMN04488070_0938"/>
<dbReference type="EMBL" id="QGTT01000001">
    <property type="protein sequence ID" value="PWW16070.1"/>
    <property type="molecule type" value="Genomic_DNA"/>
</dbReference>
<dbReference type="PANTHER" id="PTHR11059:SF0">
    <property type="entry name" value="DNA REPAIR PROTEIN RECN"/>
    <property type="match status" value="1"/>
</dbReference>
<dbReference type="Pfam" id="PF02463">
    <property type="entry name" value="SMC_N"/>
    <property type="match status" value="1"/>
</dbReference>
<keyword evidence="10" id="KW-0175">Coiled coil</keyword>
<feature type="domain" description="RecF/RecN/SMC N-terminal" evidence="11">
    <location>
        <begin position="7"/>
        <end position="522"/>
    </location>
</feature>
<dbReference type="RefSeq" id="WP_110074813.1">
    <property type="nucleotide sequence ID" value="NZ_QGTT01000001.1"/>
</dbReference>
<comment type="caution">
    <text evidence="12">The sequence shown here is derived from an EMBL/GenBank/DDBJ whole genome shotgun (WGS) entry which is preliminary data.</text>
</comment>
<dbReference type="PIRSF" id="PIRSF003128">
    <property type="entry name" value="RecN"/>
    <property type="match status" value="1"/>
</dbReference>
<comment type="function">
    <text evidence="1 9">May be involved in recombinational repair of damaged DNA.</text>
</comment>
<evidence type="ECO:0000256" key="3">
    <source>
        <dbReference type="ARBA" id="ARBA00021315"/>
    </source>
</evidence>
<dbReference type="GO" id="GO:0009432">
    <property type="term" value="P:SOS response"/>
    <property type="evidence" value="ECO:0007669"/>
    <property type="project" value="TreeGrafter"/>
</dbReference>
<gene>
    <name evidence="12" type="ORF">DET45_101170</name>
</gene>
<reference evidence="12 13" key="1">
    <citation type="submission" date="2018-05" db="EMBL/GenBank/DDBJ databases">
        <title>Freshwater and sediment microbial communities from various areas in North America, analyzing microbe dynamics in response to fracking.</title>
        <authorList>
            <person name="Lamendella R."/>
        </authorList>
    </citation>
    <scope>NUCLEOTIDE SEQUENCE [LARGE SCALE GENOMIC DNA]</scope>
    <source>
        <strain evidence="12 13">125B1</strain>
    </source>
</reference>
<dbReference type="FunFam" id="3.40.50.300:FF:000319">
    <property type="entry name" value="DNA repair protein RecN"/>
    <property type="match status" value="1"/>
</dbReference>
<dbReference type="GO" id="GO:0006281">
    <property type="term" value="P:DNA repair"/>
    <property type="evidence" value="ECO:0007669"/>
    <property type="project" value="UniProtKB-KW"/>
</dbReference>
<keyword evidence="7 9" id="KW-0234">DNA repair</keyword>
<protein>
    <recommendedName>
        <fullName evidence="3 9">DNA repair protein RecN</fullName>
    </recommendedName>
    <alternativeName>
        <fullName evidence="8 9">Recombination protein N</fullName>
    </alternativeName>
</protein>
<dbReference type="GO" id="GO:0043590">
    <property type="term" value="C:bacterial nucleoid"/>
    <property type="evidence" value="ECO:0007669"/>
    <property type="project" value="TreeGrafter"/>
</dbReference>
<dbReference type="InterPro" id="IPR027417">
    <property type="entry name" value="P-loop_NTPase"/>
</dbReference>
<evidence type="ECO:0000256" key="4">
    <source>
        <dbReference type="ARBA" id="ARBA00022741"/>
    </source>
</evidence>
<evidence type="ECO:0000256" key="1">
    <source>
        <dbReference type="ARBA" id="ARBA00003618"/>
    </source>
</evidence>
<evidence type="ECO:0000256" key="5">
    <source>
        <dbReference type="ARBA" id="ARBA00022763"/>
    </source>
</evidence>
<evidence type="ECO:0000256" key="2">
    <source>
        <dbReference type="ARBA" id="ARBA00009441"/>
    </source>
</evidence>
<organism evidence="12 13">
    <name type="scientific">Pseudidiomarina maritima</name>
    <dbReference type="NCBI Taxonomy" id="519453"/>
    <lineage>
        <taxon>Bacteria</taxon>
        <taxon>Pseudomonadati</taxon>
        <taxon>Pseudomonadota</taxon>
        <taxon>Gammaproteobacteria</taxon>
        <taxon>Alteromonadales</taxon>
        <taxon>Idiomarinaceae</taxon>
        <taxon>Pseudidiomarina</taxon>
    </lineage>
</organism>
<keyword evidence="6" id="KW-0067">ATP-binding</keyword>
<dbReference type="PANTHER" id="PTHR11059">
    <property type="entry name" value="DNA REPAIR PROTEIN RECN"/>
    <property type="match status" value="1"/>
</dbReference>
<feature type="coiled-coil region" evidence="10">
    <location>
        <begin position="271"/>
        <end position="312"/>
    </location>
</feature>
<dbReference type="OrthoDB" id="9806954at2"/>
<dbReference type="FunFam" id="3.40.50.300:FF:000356">
    <property type="entry name" value="DNA repair protein RecN"/>
    <property type="match status" value="1"/>
</dbReference>
<dbReference type="Gene3D" id="3.40.50.300">
    <property type="entry name" value="P-loop containing nucleotide triphosphate hydrolases"/>
    <property type="match status" value="2"/>
</dbReference>
<dbReference type="NCBIfam" id="TIGR00634">
    <property type="entry name" value="recN"/>
    <property type="match status" value="1"/>
</dbReference>
<keyword evidence="5 9" id="KW-0227">DNA damage</keyword>
<dbReference type="AlphaFoldDB" id="A0A317QBJ7"/>
<keyword evidence="13" id="KW-1185">Reference proteome</keyword>
<evidence type="ECO:0000259" key="11">
    <source>
        <dbReference type="Pfam" id="PF02463"/>
    </source>
</evidence>
<evidence type="ECO:0000256" key="8">
    <source>
        <dbReference type="ARBA" id="ARBA00033408"/>
    </source>
</evidence>
<dbReference type="SUPFAM" id="SSF52540">
    <property type="entry name" value="P-loop containing nucleoside triphosphate hydrolases"/>
    <property type="match status" value="2"/>
</dbReference>
<evidence type="ECO:0000313" key="13">
    <source>
        <dbReference type="Proteomes" id="UP000246964"/>
    </source>
</evidence>
<keyword evidence="4" id="KW-0547">Nucleotide-binding</keyword>
<comment type="similarity">
    <text evidence="2 9">Belongs to the RecN family.</text>
</comment>
<evidence type="ECO:0000256" key="9">
    <source>
        <dbReference type="PIRNR" id="PIRNR003128"/>
    </source>
</evidence>
<evidence type="ECO:0000313" key="12">
    <source>
        <dbReference type="EMBL" id="PWW16070.1"/>
    </source>
</evidence>
<dbReference type="GO" id="GO:0005524">
    <property type="term" value="F:ATP binding"/>
    <property type="evidence" value="ECO:0007669"/>
    <property type="project" value="UniProtKB-KW"/>
</dbReference>
<dbReference type="InterPro" id="IPR004604">
    <property type="entry name" value="DNA_recomb/repair_RecN"/>
</dbReference>
<evidence type="ECO:0000256" key="6">
    <source>
        <dbReference type="ARBA" id="ARBA00022840"/>
    </source>
</evidence>
<proteinExistence type="inferred from homology"/>
<dbReference type="NCBIfam" id="NF008121">
    <property type="entry name" value="PRK10869.1"/>
    <property type="match status" value="1"/>
</dbReference>
<name>A0A317QBJ7_9GAMM</name>
<evidence type="ECO:0000256" key="10">
    <source>
        <dbReference type="SAM" id="Coils"/>
    </source>
</evidence>
<dbReference type="CDD" id="cd03241">
    <property type="entry name" value="ABC_RecN"/>
    <property type="match status" value="2"/>
</dbReference>
<dbReference type="Proteomes" id="UP000246964">
    <property type="component" value="Unassembled WGS sequence"/>
</dbReference>